<evidence type="ECO:0000313" key="1">
    <source>
        <dbReference type="EMBL" id="TNN74800.1"/>
    </source>
</evidence>
<dbReference type="EMBL" id="SRLO01000110">
    <property type="protein sequence ID" value="TNN74800.1"/>
    <property type="molecule type" value="Genomic_DNA"/>
</dbReference>
<gene>
    <name evidence="1" type="ORF">EYF80_014900</name>
</gene>
<keyword evidence="2" id="KW-1185">Reference proteome</keyword>
<dbReference type="AlphaFoldDB" id="A0A4Z2IA93"/>
<organism evidence="1 2">
    <name type="scientific">Liparis tanakae</name>
    <name type="common">Tanaka's snailfish</name>
    <dbReference type="NCBI Taxonomy" id="230148"/>
    <lineage>
        <taxon>Eukaryota</taxon>
        <taxon>Metazoa</taxon>
        <taxon>Chordata</taxon>
        <taxon>Craniata</taxon>
        <taxon>Vertebrata</taxon>
        <taxon>Euteleostomi</taxon>
        <taxon>Actinopterygii</taxon>
        <taxon>Neopterygii</taxon>
        <taxon>Teleostei</taxon>
        <taxon>Neoteleostei</taxon>
        <taxon>Acanthomorphata</taxon>
        <taxon>Eupercaria</taxon>
        <taxon>Perciformes</taxon>
        <taxon>Cottioidei</taxon>
        <taxon>Cottales</taxon>
        <taxon>Liparidae</taxon>
        <taxon>Liparis</taxon>
    </lineage>
</organism>
<dbReference type="Proteomes" id="UP000314294">
    <property type="component" value="Unassembled WGS sequence"/>
</dbReference>
<proteinExistence type="predicted"/>
<comment type="caution">
    <text evidence="1">The sequence shown here is derived from an EMBL/GenBank/DDBJ whole genome shotgun (WGS) entry which is preliminary data.</text>
</comment>
<protein>
    <submittedName>
        <fullName evidence="1">Uncharacterized protein</fullName>
    </submittedName>
</protein>
<accession>A0A4Z2IA93</accession>
<evidence type="ECO:0000313" key="2">
    <source>
        <dbReference type="Proteomes" id="UP000314294"/>
    </source>
</evidence>
<reference evidence="1 2" key="1">
    <citation type="submission" date="2019-03" db="EMBL/GenBank/DDBJ databases">
        <title>First draft genome of Liparis tanakae, snailfish: a comprehensive survey of snailfish specific genes.</title>
        <authorList>
            <person name="Kim W."/>
            <person name="Song I."/>
            <person name="Jeong J.-H."/>
            <person name="Kim D."/>
            <person name="Kim S."/>
            <person name="Ryu S."/>
            <person name="Song J.Y."/>
            <person name="Lee S.K."/>
        </authorList>
    </citation>
    <scope>NUCLEOTIDE SEQUENCE [LARGE SCALE GENOMIC DNA]</scope>
    <source>
        <tissue evidence="1">Muscle</tissue>
    </source>
</reference>
<sequence>MSEGAEDVNDNCFPLWSGRRLQNPVDDERLVQGHLQQISFQLQLLQLDFGGRQQLHHLTPEQRQQGQQGAHA</sequence>
<name>A0A4Z2IA93_9TELE</name>